<keyword evidence="2 3" id="KW-0040">ANK repeat</keyword>
<reference evidence="5" key="1">
    <citation type="submission" date="2021-01" db="EMBL/GenBank/DDBJ databases">
        <authorList>
            <person name="Corre E."/>
            <person name="Pelletier E."/>
            <person name="Niang G."/>
            <person name="Scheremetjew M."/>
            <person name="Finn R."/>
            <person name="Kale V."/>
            <person name="Holt S."/>
            <person name="Cochrane G."/>
            <person name="Meng A."/>
            <person name="Brown T."/>
            <person name="Cohen L."/>
        </authorList>
    </citation>
    <scope>NUCLEOTIDE SEQUENCE</scope>
    <source>
        <strain evidence="5">UTEX LB 985</strain>
    </source>
</reference>
<evidence type="ECO:0000313" key="5">
    <source>
        <dbReference type="EMBL" id="CAD9514697.1"/>
    </source>
</evidence>
<keyword evidence="1" id="KW-0677">Repeat</keyword>
<feature type="repeat" description="ANK" evidence="3">
    <location>
        <begin position="34"/>
        <end position="66"/>
    </location>
</feature>
<feature type="compositionally biased region" description="Gly residues" evidence="4">
    <location>
        <begin position="182"/>
        <end position="201"/>
    </location>
</feature>
<feature type="region of interest" description="Disordered" evidence="4">
    <location>
        <begin position="164"/>
        <end position="201"/>
    </location>
</feature>
<dbReference type="PROSITE" id="PS50088">
    <property type="entry name" value="ANK_REPEAT"/>
    <property type="match status" value="2"/>
</dbReference>
<evidence type="ECO:0000256" key="1">
    <source>
        <dbReference type="ARBA" id="ARBA00022737"/>
    </source>
</evidence>
<dbReference type="PROSITE" id="PS50297">
    <property type="entry name" value="ANK_REP_REGION"/>
    <property type="match status" value="2"/>
</dbReference>
<dbReference type="PANTHER" id="PTHR24166">
    <property type="entry name" value="ROLLING PEBBLES, ISOFORM B"/>
    <property type="match status" value="1"/>
</dbReference>
<dbReference type="Gene3D" id="1.25.40.20">
    <property type="entry name" value="Ankyrin repeat-containing domain"/>
    <property type="match status" value="1"/>
</dbReference>
<dbReference type="SMART" id="SM00248">
    <property type="entry name" value="ANK"/>
    <property type="match status" value="3"/>
</dbReference>
<dbReference type="InterPro" id="IPR036770">
    <property type="entry name" value="Ankyrin_rpt-contain_sf"/>
</dbReference>
<evidence type="ECO:0000256" key="3">
    <source>
        <dbReference type="PROSITE-ProRule" id="PRU00023"/>
    </source>
</evidence>
<evidence type="ECO:0000256" key="2">
    <source>
        <dbReference type="ARBA" id="ARBA00023043"/>
    </source>
</evidence>
<sequence>MDALVQAVNFGHVEEVRAALSTQPEAALQAPFGDVASLLHEAATAGHADVCRVLLQAGASKAVLDEDGQTALHHAANEGNVEVVQLLAPSPDCSELFILDNYQMTPYHLACENGHEATVSHLLKLLDEQPTKTEPEATKLRRGSALFLAQKGGHLGIVEMVNSARSTTPSSREEPSSSSCGNSGGGGRGGGGGSGSGIGSL</sequence>
<proteinExistence type="predicted"/>
<feature type="repeat" description="ANK" evidence="3">
    <location>
        <begin position="67"/>
        <end position="87"/>
    </location>
</feature>
<accession>A0A7S2IBN3</accession>
<name>A0A7S2IBN3_9EUKA</name>
<dbReference type="InterPro" id="IPR002110">
    <property type="entry name" value="Ankyrin_rpt"/>
</dbReference>
<dbReference type="InterPro" id="IPR050889">
    <property type="entry name" value="Dendritic_Spine_Reg/Scaffold"/>
</dbReference>
<dbReference type="PANTHER" id="PTHR24166:SF48">
    <property type="entry name" value="PROTEIN VAPYRIN"/>
    <property type="match status" value="1"/>
</dbReference>
<organism evidence="5">
    <name type="scientific">Haptolina brevifila</name>
    <dbReference type="NCBI Taxonomy" id="156173"/>
    <lineage>
        <taxon>Eukaryota</taxon>
        <taxon>Haptista</taxon>
        <taxon>Haptophyta</taxon>
        <taxon>Prymnesiophyceae</taxon>
        <taxon>Prymnesiales</taxon>
        <taxon>Prymnesiaceae</taxon>
        <taxon>Haptolina</taxon>
    </lineage>
</organism>
<dbReference type="EMBL" id="HBGU01060299">
    <property type="protein sequence ID" value="CAD9514697.1"/>
    <property type="molecule type" value="Transcribed_RNA"/>
</dbReference>
<gene>
    <name evidence="5" type="ORF">CBRE1094_LOCUS32762</name>
</gene>
<evidence type="ECO:0000256" key="4">
    <source>
        <dbReference type="SAM" id="MobiDB-lite"/>
    </source>
</evidence>
<dbReference type="Pfam" id="PF12796">
    <property type="entry name" value="Ank_2"/>
    <property type="match status" value="1"/>
</dbReference>
<dbReference type="SUPFAM" id="SSF48403">
    <property type="entry name" value="Ankyrin repeat"/>
    <property type="match status" value="1"/>
</dbReference>
<dbReference type="AlphaFoldDB" id="A0A7S2IBN3"/>
<protein>
    <submittedName>
        <fullName evidence="5">Uncharacterized protein</fullName>
    </submittedName>
</protein>